<dbReference type="EMBL" id="NPEV01000041">
    <property type="protein sequence ID" value="RAI25783.1"/>
    <property type="molecule type" value="Genomic_DNA"/>
</dbReference>
<reference evidence="1 2" key="1">
    <citation type="submission" date="2017-07" db="EMBL/GenBank/DDBJ databases">
        <title>Draft Genome Sequences of Select Purple Nonsulfur Bacteria.</title>
        <authorList>
            <person name="Lasarre B."/>
            <person name="Mckinlay J.B."/>
        </authorList>
    </citation>
    <scope>NUCLEOTIDE SEQUENCE [LARGE SCALE GENOMIC DNA]</scope>
    <source>
        <strain evidence="1 2">DSM 11290</strain>
    </source>
</reference>
<organism evidence="1 2">
    <name type="scientific">Rhodobium orientis</name>
    <dbReference type="NCBI Taxonomy" id="34017"/>
    <lineage>
        <taxon>Bacteria</taxon>
        <taxon>Pseudomonadati</taxon>
        <taxon>Pseudomonadota</taxon>
        <taxon>Alphaproteobacteria</taxon>
        <taxon>Hyphomicrobiales</taxon>
        <taxon>Rhodobiaceae</taxon>
        <taxon>Rhodobium</taxon>
    </lineage>
</organism>
<evidence type="ECO:0000313" key="1">
    <source>
        <dbReference type="EMBL" id="RAI25783.1"/>
    </source>
</evidence>
<dbReference type="Gene3D" id="3.40.30.10">
    <property type="entry name" value="Glutaredoxin"/>
    <property type="match status" value="1"/>
</dbReference>
<gene>
    <name evidence="1" type="ORF">CH339_16890</name>
</gene>
<protein>
    <submittedName>
        <fullName evidence="1">Ferredoxin</fullName>
    </submittedName>
</protein>
<sequence>MLPKPEKHVFVCAQSREPGHPFGSCAENKAEDTFMLFLAEVKARALEGRVQVTNSGCLGGPCAEGPTVVVYPDGVKYRNVREPEDIAAIFEEHLLAGAPVARLQVATEGWG</sequence>
<dbReference type="Proteomes" id="UP000249299">
    <property type="component" value="Unassembled WGS sequence"/>
</dbReference>
<dbReference type="CDD" id="cd02980">
    <property type="entry name" value="TRX_Fd_family"/>
    <property type="match status" value="1"/>
</dbReference>
<proteinExistence type="predicted"/>
<dbReference type="AlphaFoldDB" id="A0A327JKG3"/>
<dbReference type="InterPro" id="IPR036249">
    <property type="entry name" value="Thioredoxin-like_sf"/>
</dbReference>
<dbReference type="SUPFAM" id="SSF52833">
    <property type="entry name" value="Thioredoxin-like"/>
    <property type="match status" value="1"/>
</dbReference>
<comment type="caution">
    <text evidence="1">The sequence shown here is derived from an EMBL/GenBank/DDBJ whole genome shotgun (WGS) entry which is preliminary data.</text>
</comment>
<accession>A0A327JKG3</accession>
<name>A0A327JKG3_9HYPH</name>
<dbReference type="OrthoDB" id="9800597at2"/>
<keyword evidence="2" id="KW-1185">Reference proteome</keyword>
<dbReference type="RefSeq" id="WP_111435563.1">
    <property type="nucleotide sequence ID" value="NZ_JACIGG010000015.1"/>
</dbReference>
<evidence type="ECO:0000313" key="2">
    <source>
        <dbReference type="Proteomes" id="UP000249299"/>
    </source>
</evidence>